<protein>
    <submittedName>
        <fullName evidence="2">Uncharacterized protein</fullName>
    </submittedName>
</protein>
<evidence type="ECO:0000313" key="3">
    <source>
        <dbReference type="Proteomes" id="UP001642484"/>
    </source>
</evidence>
<gene>
    <name evidence="2" type="ORF">CCMP2556_LOCUS38745</name>
</gene>
<reference evidence="2 3" key="1">
    <citation type="submission" date="2024-02" db="EMBL/GenBank/DDBJ databases">
        <authorList>
            <person name="Chen Y."/>
            <person name="Shah S."/>
            <person name="Dougan E. K."/>
            <person name="Thang M."/>
            <person name="Chan C."/>
        </authorList>
    </citation>
    <scope>NUCLEOTIDE SEQUENCE [LARGE SCALE GENOMIC DNA]</scope>
</reference>
<feature type="compositionally biased region" description="Basic residues" evidence="1">
    <location>
        <begin position="256"/>
        <end position="274"/>
    </location>
</feature>
<name>A0ABP0PS56_9DINO</name>
<dbReference type="Proteomes" id="UP001642484">
    <property type="component" value="Unassembled WGS sequence"/>
</dbReference>
<sequence>MSATPPTARPTAKEGVDIYRSDASVSDIFGDLKGRILLEAIWTTYQAGIRGYNVGPEKTRVKFYQESNNAASQAGRRSGFAGQPKNIYRHPLNNRAQNGVRECYKQSVKLRGIVEGVRGEAWLTEPGICPRTGERSGPYEALSYASLVESFFAALEEEPGNQNLLITLSKGLECRVLHHRIPPAIAKYLIHLRNRFHQGSSTSFCELLTMVPDVPLLEENSESNWVIDTVAKKTMISRLLTTMCGSVVTAGDQKKSRAAGKAKAKAKSKSKATAKAKSNAGNGASGTAHGVQVPNLPKEEDVSNPIVSCAVGVRQKLWLDDLLACVNHVASSVKVMSAGIDAEHINMLKSTLLRTGLLFAMKGSIVLESAKGTKTHKKWSTLRPALKEHGLLLLIQAWLIFLQQQYIVHSHIMFFRLC</sequence>
<proteinExistence type="predicted"/>
<feature type="region of interest" description="Disordered" evidence="1">
    <location>
        <begin position="68"/>
        <end position="92"/>
    </location>
</feature>
<dbReference type="EMBL" id="CAXAMN010023583">
    <property type="protein sequence ID" value="CAK9078601.1"/>
    <property type="molecule type" value="Genomic_DNA"/>
</dbReference>
<comment type="caution">
    <text evidence="2">The sequence shown here is derived from an EMBL/GenBank/DDBJ whole genome shotgun (WGS) entry which is preliminary data.</text>
</comment>
<feature type="region of interest" description="Disordered" evidence="1">
    <location>
        <begin position="255"/>
        <end position="299"/>
    </location>
</feature>
<keyword evidence="3" id="KW-1185">Reference proteome</keyword>
<evidence type="ECO:0000313" key="2">
    <source>
        <dbReference type="EMBL" id="CAK9078601.1"/>
    </source>
</evidence>
<accession>A0ABP0PS56</accession>
<evidence type="ECO:0000256" key="1">
    <source>
        <dbReference type="SAM" id="MobiDB-lite"/>
    </source>
</evidence>
<organism evidence="2 3">
    <name type="scientific">Durusdinium trenchii</name>
    <dbReference type="NCBI Taxonomy" id="1381693"/>
    <lineage>
        <taxon>Eukaryota</taxon>
        <taxon>Sar</taxon>
        <taxon>Alveolata</taxon>
        <taxon>Dinophyceae</taxon>
        <taxon>Suessiales</taxon>
        <taxon>Symbiodiniaceae</taxon>
        <taxon>Durusdinium</taxon>
    </lineage>
</organism>
<feature type="compositionally biased region" description="Low complexity" evidence="1">
    <location>
        <begin position="275"/>
        <end position="288"/>
    </location>
</feature>